<dbReference type="RefSeq" id="WP_246086448.1">
    <property type="nucleotide sequence ID" value="NZ_VFPT01000006.1"/>
</dbReference>
<name>A0A543K387_9RHOB</name>
<evidence type="ECO:0000313" key="2">
    <source>
        <dbReference type="EMBL" id="TQM89547.1"/>
    </source>
</evidence>
<comment type="caution">
    <text evidence="2">The sequence shown here is derived from an EMBL/GenBank/DDBJ whole genome shotgun (WGS) entry which is preliminary data.</text>
</comment>
<protein>
    <submittedName>
        <fullName evidence="2">Uncharacterized protein</fullName>
    </submittedName>
</protein>
<dbReference type="EMBL" id="VFPT01000006">
    <property type="protein sequence ID" value="TQM89547.1"/>
    <property type="molecule type" value="Genomic_DNA"/>
</dbReference>
<feature type="transmembrane region" description="Helical" evidence="1">
    <location>
        <begin position="41"/>
        <end position="61"/>
    </location>
</feature>
<accession>A0A543K387</accession>
<keyword evidence="1" id="KW-1133">Transmembrane helix</keyword>
<evidence type="ECO:0000256" key="1">
    <source>
        <dbReference type="SAM" id="Phobius"/>
    </source>
</evidence>
<sequence length="62" mass="6845">MSDMDMNQAEARKIDAEIASLNAMTAKLHAETMKLSKETRWYEAIVLIAVVGATAAVVKIFF</sequence>
<dbReference type="Proteomes" id="UP000320582">
    <property type="component" value="Unassembled WGS sequence"/>
</dbReference>
<dbReference type="AlphaFoldDB" id="A0A543K387"/>
<evidence type="ECO:0000313" key="3">
    <source>
        <dbReference type="Proteomes" id="UP000320582"/>
    </source>
</evidence>
<keyword evidence="1" id="KW-0472">Membrane</keyword>
<reference evidence="2 3" key="1">
    <citation type="submission" date="2019-06" db="EMBL/GenBank/DDBJ databases">
        <title>Genomic Encyclopedia of Archaeal and Bacterial Type Strains, Phase II (KMG-II): from individual species to whole genera.</title>
        <authorList>
            <person name="Goeker M."/>
        </authorList>
    </citation>
    <scope>NUCLEOTIDE SEQUENCE [LARGE SCALE GENOMIC DNA]</scope>
    <source>
        <strain evidence="2 3">DSM 18423</strain>
    </source>
</reference>
<keyword evidence="3" id="KW-1185">Reference proteome</keyword>
<proteinExistence type="predicted"/>
<organism evidence="2 3">
    <name type="scientific">Roseinatronobacter monicus</name>
    <dbReference type="NCBI Taxonomy" id="393481"/>
    <lineage>
        <taxon>Bacteria</taxon>
        <taxon>Pseudomonadati</taxon>
        <taxon>Pseudomonadota</taxon>
        <taxon>Alphaproteobacteria</taxon>
        <taxon>Rhodobacterales</taxon>
        <taxon>Paracoccaceae</taxon>
        <taxon>Roseinatronobacter</taxon>
    </lineage>
</organism>
<gene>
    <name evidence="2" type="ORF">BD293_4569</name>
</gene>
<keyword evidence="1" id="KW-0812">Transmembrane</keyword>